<dbReference type="NCBIfam" id="TIGR01575">
    <property type="entry name" value="rimI"/>
    <property type="match status" value="1"/>
</dbReference>
<dbReference type="InterPro" id="IPR016181">
    <property type="entry name" value="Acyl_CoA_acyltransferase"/>
</dbReference>
<evidence type="ECO:0000313" key="3">
    <source>
        <dbReference type="Proteomes" id="UP000179266"/>
    </source>
</evidence>
<name>A0A1F7S2W7_9BACT</name>
<keyword evidence="2" id="KW-0808">Transferase</keyword>
<dbReference type="InterPro" id="IPR000182">
    <property type="entry name" value="GNAT_dom"/>
</dbReference>
<dbReference type="EMBL" id="MGDD01000046">
    <property type="protein sequence ID" value="OGL48109.1"/>
    <property type="molecule type" value="Genomic_DNA"/>
</dbReference>
<dbReference type="PANTHER" id="PTHR47542:SF2">
    <property type="entry name" value="ACYL-COA N-ACYLTRANSFERASES (NAT) SUPERFAMILY PROTEIN"/>
    <property type="match status" value="1"/>
</dbReference>
<dbReference type="PANTHER" id="PTHR47542">
    <property type="entry name" value="ACYL-COA N-ACYLTRANSFERASES (NAT) SUPERFAMILY PROTEIN"/>
    <property type="match status" value="1"/>
</dbReference>
<dbReference type="SUPFAM" id="SSF55729">
    <property type="entry name" value="Acyl-CoA N-acyltransferases (Nat)"/>
    <property type="match status" value="1"/>
</dbReference>
<proteinExistence type="predicted"/>
<dbReference type="Proteomes" id="UP000179266">
    <property type="component" value="Unassembled WGS sequence"/>
</dbReference>
<accession>A0A1F7S2W7</accession>
<dbReference type="GO" id="GO:0008080">
    <property type="term" value="F:N-acetyltransferase activity"/>
    <property type="evidence" value="ECO:0007669"/>
    <property type="project" value="InterPro"/>
</dbReference>
<organism evidence="2 3">
    <name type="scientific">Candidatus Schekmanbacteria bacterium RBG_13_48_7</name>
    <dbReference type="NCBI Taxonomy" id="1817878"/>
    <lineage>
        <taxon>Bacteria</taxon>
        <taxon>Candidatus Schekmaniibacteriota</taxon>
    </lineage>
</organism>
<dbReference type="Gene3D" id="3.40.630.30">
    <property type="match status" value="1"/>
</dbReference>
<dbReference type="CDD" id="cd04301">
    <property type="entry name" value="NAT_SF"/>
    <property type="match status" value="1"/>
</dbReference>
<sequence>MGSSIEITRAEAIHISDIIRIENETFPCPWPEEAFLEEIHFPFSHFLIAQTVTGNKNRIPVVVGYIIFWSVADEMQILNIATSKNSRRCGIGQKLLDVAIKTALEKKVRIISLEVRKSNLPAINFYKKNGFGIVGIRRGYYSNNNEDALVMVLVSNCNNNQLY</sequence>
<dbReference type="AlphaFoldDB" id="A0A1F7S2W7"/>
<protein>
    <submittedName>
        <fullName evidence="2">Ribosomal-protein-alanine N-acetyltransferase</fullName>
    </submittedName>
</protein>
<evidence type="ECO:0000259" key="1">
    <source>
        <dbReference type="PROSITE" id="PS51186"/>
    </source>
</evidence>
<dbReference type="InterPro" id="IPR006464">
    <property type="entry name" value="AcTrfase_RimI/Ard1"/>
</dbReference>
<dbReference type="PROSITE" id="PS51186">
    <property type="entry name" value="GNAT"/>
    <property type="match status" value="1"/>
</dbReference>
<feature type="domain" description="N-acetyltransferase" evidence="1">
    <location>
        <begin position="5"/>
        <end position="156"/>
    </location>
</feature>
<comment type="caution">
    <text evidence="2">The sequence shown here is derived from an EMBL/GenBank/DDBJ whole genome shotgun (WGS) entry which is preliminary data.</text>
</comment>
<gene>
    <name evidence="2" type="ORF">A2161_06370</name>
</gene>
<dbReference type="Pfam" id="PF00583">
    <property type="entry name" value="Acetyltransf_1"/>
    <property type="match status" value="1"/>
</dbReference>
<reference evidence="2 3" key="1">
    <citation type="journal article" date="2016" name="Nat. Commun.">
        <title>Thousands of microbial genomes shed light on interconnected biogeochemical processes in an aquifer system.</title>
        <authorList>
            <person name="Anantharaman K."/>
            <person name="Brown C.T."/>
            <person name="Hug L.A."/>
            <person name="Sharon I."/>
            <person name="Castelle C.J."/>
            <person name="Probst A.J."/>
            <person name="Thomas B.C."/>
            <person name="Singh A."/>
            <person name="Wilkins M.J."/>
            <person name="Karaoz U."/>
            <person name="Brodie E.L."/>
            <person name="Williams K.H."/>
            <person name="Hubbard S.S."/>
            <person name="Banfield J.F."/>
        </authorList>
    </citation>
    <scope>NUCLEOTIDE SEQUENCE [LARGE SCALE GENOMIC DNA]</scope>
</reference>
<evidence type="ECO:0000313" key="2">
    <source>
        <dbReference type="EMBL" id="OGL48109.1"/>
    </source>
</evidence>